<keyword evidence="2" id="KW-1185">Reference proteome</keyword>
<protein>
    <submittedName>
        <fullName evidence="3">Leucine-rich repeat extensin-like protein 5</fullName>
    </submittedName>
</protein>
<organism evidence="2 3">
    <name type="scientific">Austrofundulus limnaeus</name>
    <name type="common">Annual killifish</name>
    <dbReference type="NCBI Taxonomy" id="52670"/>
    <lineage>
        <taxon>Eukaryota</taxon>
        <taxon>Metazoa</taxon>
        <taxon>Chordata</taxon>
        <taxon>Craniata</taxon>
        <taxon>Vertebrata</taxon>
        <taxon>Euteleostomi</taxon>
        <taxon>Actinopterygii</taxon>
        <taxon>Neopterygii</taxon>
        <taxon>Teleostei</taxon>
        <taxon>Neoteleostei</taxon>
        <taxon>Acanthomorphata</taxon>
        <taxon>Ovalentaria</taxon>
        <taxon>Atherinomorphae</taxon>
        <taxon>Cyprinodontiformes</taxon>
        <taxon>Rivulidae</taxon>
        <taxon>Austrofundulus</taxon>
    </lineage>
</organism>
<feature type="region of interest" description="Disordered" evidence="1">
    <location>
        <begin position="281"/>
        <end position="345"/>
    </location>
</feature>
<feature type="region of interest" description="Disordered" evidence="1">
    <location>
        <begin position="146"/>
        <end position="240"/>
    </location>
</feature>
<gene>
    <name evidence="3" type="primary">LOC106534406</name>
</gene>
<accession>A0A2I4D2L4</accession>
<feature type="region of interest" description="Disordered" evidence="1">
    <location>
        <begin position="69"/>
        <end position="115"/>
    </location>
</feature>
<dbReference type="InParanoid" id="A0A2I4D2L4"/>
<dbReference type="Proteomes" id="UP000192220">
    <property type="component" value="Unplaced"/>
</dbReference>
<feature type="compositionally biased region" description="Basic residues" evidence="1">
    <location>
        <begin position="83"/>
        <end position="92"/>
    </location>
</feature>
<sequence>MIQPRQELTGRMKYFDFLSSENYFSAFEGGRKNPARRQGRRGCDQEVEVLPSPLLVEEEEQRNMQFWGTHLALKPTPPSGPSQRHRRRRKKAAAPPKPSGFFHPELCDSEPEFDPDYDPELDPFCPEYIGYCSAGQMVLASPVLPPSCPPASSPRGSRTPPPSVPTPRKSQTPLTPVPPPRRSTRPSTDCTPARRDASTSISAPVWQDASTSCAPSASVRVDASCSPRVESSTATSAPERVDAAVSCVEGLGGEEVVVTTLATVIMFLTAALMEVLIMPTTVPEPTEPEPTPEPTEPEPAPELRPPGQIVKSPGLPESTEPLGLIVMSPGLPEAPEVSTLASVPE</sequence>
<feature type="compositionally biased region" description="Pro residues" evidence="1">
    <location>
        <begin position="288"/>
        <end position="304"/>
    </location>
</feature>
<proteinExistence type="predicted"/>
<evidence type="ECO:0000256" key="1">
    <source>
        <dbReference type="SAM" id="MobiDB-lite"/>
    </source>
</evidence>
<dbReference type="KEGG" id="alim:106534406"/>
<feature type="compositionally biased region" description="Polar residues" evidence="1">
    <location>
        <begin position="198"/>
        <end position="215"/>
    </location>
</feature>
<evidence type="ECO:0000313" key="3">
    <source>
        <dbReference type="RefSeq" id="XP_013886491.1"/>
    </source>
</evidence>
<feature type="non-terminal residue" evidence="3">
    <location>
        <position position="345"/>
    </location>
</feature>
<dbReference type="AlphaFoldDB" id="A0A2I4D2L4"/>
<dbReference type="GeneID" id="106534406"/>
<dbReference type="RefSeq" id="XP_013886491.1">
    <property type="nucleotide sequence ID" value="XM_014031037.1"/>
</dbReference>
<name>A0A2I4D2L4_AUSLI</name>
<reference evidence="3" key="1">
    <citation type="submission" date="2025-08" db="UniProtKB">
        <authorList>
            <consortium name="RefSeq"/>
        </authorList>
    </citation>
    <scope>IDENTIFICATION</scope>
</reference>
<evidence type="ECO:0000313" key="2">
    <source>
        <dbReference type="Proteomes" id="UP000192220"/>
    </source>
</evidence>